<sequence>MAQPQPVPAAPAVGVDEVVAAVADVLGVSEHGIDPDMALVDVGLESFSAVRLRRRLRERVGRQPAFTDLFGPATCRTLTASLNGEVAAPEQPPPSGTVVVPQPVWNALDDAVREHGREIGVVLLAAVALTASRWVGGRVTVLSAVGDETGRAVHGGPDLSVWKGFAAYAEELAEHTAAAEPSADLRQRIVVDEGVRVEWRTGNADVAALVAPMATAFERLLVRLGESSAWTDRSLGYDPTMNAPLPAADPPYGDAGPLLADPARRQAQQRPAAPAVLTAGGVTTHRELDAVAGHNASVLGASGVGPGDLVAVALPKGPAQIAAVFGVLAAGAGFVPVSPAWPAARVAAIAAAAGVRHVLVGTVGADRWPADVRRHHVDVDGRLAGETGVVTGTAKPDHLAYAIFTSGSTGVPKGVAIEHRAARTTVDDITDRFAVSAADRVLGLSALSFDLSIYDIFGVLGAGGALVLPDPQRLQDPEHWLDLIARHHVTIWNTAPALLEMFVEEAESRPTEAAAALASLRLVLLSGDWIPVTLPDRLRALAPTAEVVSLGGATEASIWSISYPITTVDPDWVSVPYGRALRGQSFHILDEDGGPCPVGQVGELFIGGAGLARGYLGDEEQTRDRFAVHDVLGERLYRTGDVGRWRTDGEIEFLGRTDRQVKVQGYRIELGELESVANRLPGVRQCVAATTVGPDGLRRLVAYVVMRDAATAPTEADLRAEFRRHLPDYMVPTWIMPLQALPVTANGKIDHAALPEPRS</sequence>
<dbReference type="InterPro" id="IPR009081">
    <property type="entry name" value="PP-bd_ACP"/>
</dbReference>
<dbReference type="SMART" id="SM00823">
    <property type="entry name" value="PKS_PP"/>
    <property type="match status" value="1"/>
</dbReference>
<dbReference type="InterPro" id="IPR045851">
    <property type="entry name" value="AMP-bd_C_sf"/>
</dbReference>
<keyword evidence="3" id="KW-0597">Phosphoprotein</keyword>
<dbReference type="InterPro" id="IPR010071">
    <property type="entry name" value="AA_adenyl_dom"/>
</dbReference>
<dbReference type="Pfam" id="PF13193">
    <property type="entry name" value="AMP-binding_C"/>
    <property type="match status" value="1"/>
</dbReference>
<evidence type="ECO:0000313" key="6">
    <source>
        <dbReference type="EMBL" id="GIJ63319.1"/>
    </source>
</evidence>
<evidence type="ECO:0000256" key="4">
    <source>
        <dbReference type="ARBA" id="ARBA00022598"/>
    </source>
</evidence>
<organism evidence="6 7">
    <name type="scientific">Virgisporangium aurantiacum</name>
    <dbReference type="NCBI Taxonomy" id="175570"/>
    <lineage>
        <taxon>Bacteria</taxon>
        <taxon>Bacillati</taxon>
        <taxon>Actinomycetota</taxon>
        <taxon>Actinomycetes</taxon>
        <taxon>Micromonosporales</taxon>
        <taxon>Micromonosporaceae</taxon>
        <taxon>Virgisporangium</taxon>
    </lineage>
</organism>
<dbReference type="InterPro" id="IPR025110">
    <property type="entry name" value="AMP-bd_C"/>
</dbReference>
<dbReference type="FunFam" id="3.40.50.12780:FF:000012">
    <property type="entry name" value="Non-ribosomal peptide synthetase"/>
    <property type="match status" value="1"/>
</dbReference>
<keyword evidence="4" id="KW-0436">Ligase</keyword>
<gene>
    <name evidence="6" type="ORF">Vau01_108350</name>
</gene>
<accession>A0A8J3ZFR0</accession>
<dbReference type="AlphaFoldDB" id="A0A8J3ZFR0"/>
<dbReference type="GO" id="GO:0043041">
    <property type="term" value="P:amino acid activation for nonribosomal peptide biosynthetic process"/>
    <property type="evidence" value="ECO:0007669"/>
    <property type="project" value="TreeGrafter"/>
</dbReference>
<dbReference type="RefSeq" id="WP_239152748.1">
    <property type="nucleotide sequence ID" value="NZ_BOPG01000091.1"/>
</dbReference>
<name>A0A8J3ZFR0_9ACTN</name>
<dbReference type="Gene3D" id="3.30.300.30">
    <property type="match status" value="1"/>
</dbReference>
<feature type="domain" description="Carrier" evidence="5">
    <location>
        <begin position="9"/>
        <end position="86"/>
    </location>
</feature>
<dbReference type="InterPro" id="IPR042099">
    <property type="entry name" value="ANL_N_sf"/>
</dbReference>
<dbReference type="EMBL" id="BOPG01000091">
    <property type="protein sequence ID" value="GIJ63319.1"/>
    <property type="molecule type" value="Genomic_DNA"/>
</dbReference>
<dbReference type="GO" id="GO:0044550">
    <property type="term" value="P:secondary metabolite biosynthetic process"/>
    <property type="evidence" value="ECO:0007669"/>
    <property type="project" value="TreeGrafter"/>
</dbReference>
<protein>
    <recommendedName>
        <fullName evidence="5">Carrier domain-containing protein</fullName>
    </recommendedName>
</protein>
<dbReference type="Proteomes" id="UP000612585">
    <property type="component" value="Unassembled WGS sequence"/>
</dbReference>
<dbReference type="GO" id="GO:0005737">
    <property type="term" value="C:cytoplasm"/>
    <property type="evidence" value="ECO:0007669"/>
    <property type="project" value="TreeGrafter"/>
</dbReference>
<evidence type="ECO:0000259" key="5">
    <source>
        <dbReference type="PROSITE" id="PS50075"/>
    </source>
</evidence>
<dbReference type="Gene3D" id="1.10.1200.10">
    <property type="entry name" value="ACP-like"/>
    <property type="match status" value="1"/>
</dbReference>
<reference evidence="6" key="1">
    <citation type="submission" date="2021-01" db="EMBL/GenBank/DDBJ databases">
        <title>Whole genome shotgun sequence of Virgisporangium aurantiacum NBRC 16421.</title>
        <authorList>
            <person name="Komaki H."/>
            <person name="Tamura T."/>
        </authorList>
    </citation>
    <scope>NUCLEOTIDE SEQUENCE</scope>
    <source>
        <strain evidence="6">NBRC 16421</strain>
    </source>
</reference>
<dbReference type="GO" id="GO:0016874">
    <property type="term" value="F:ligase activity"/>
    <property type="evidence" value="ECO:0007669"/>
    <property type="project" value="UniProtKB-KW"/>
</dbReference>
<dbReference type="InterPro" id="IPR020806">
    <property type="entry name" value="PKS_PP-bd"/>
</dbReference>
<dbReference type="Pfam" id="PF00550">
    <property type="entry name" value="PP-binding"/>
    <property type="match status" value="1"/>
</dbReference>
<dbReference type="SUPFAM" id="SSF47336">
    <property type="entry name" value="ACP-like"/>
    <property type="match status" value="1"/>
</dbReference>
<dbReference type="PANTHER" id="PTHR45527:SF10">
    <property type="entry name" value="PYOCHELIN SYNTHASE PCHF"/>
    <property type="match status" value="1"/>
</dbReference>
<comment type="caution">
    <text evidence="6">The sequence shown here is derived from an EMBL/GenBank/DDBJ whole genome shotgun (WGS) entry which is preliminary data.</text>
</comment>
<dbReference type="InterPro" id="IPR036736">
    <property type="entry name" value="ACP-like_sf"/>
</dbReference>
<keyword evidence="7" id="KW-1185">Reference proteome</keyword>
<keyword evidence="2" id="KW-0596">Phosphopantetheine</keyword>
<dbReference type="InterPro" id="IPR000873">
    <property type="entry name" value="AMP-dep_synth/lig_dom"/>
</dbReference>
<comment type="pathway">
    <text evidence="1">Siderophore biosynthesis.</text>
</comment>
<proteinExistence type="predicted"/>
<dbReference type="GO" id="GO:0031177">
    <property type="term" value="F:phosphopantetheine binding"/>
    <property type="evidence" value="ECO:0007669"/>
    <property type="project" value="InterPro"/>
</dbReference>
<dbReference type="PANTHER" id="PTHR45527">
    <property type="entry name" value="NONRIBOSOMAL PEPTIDE SYNTHETASE"/>
    <property type="match status" value="1"/>
</dbReference>
<dbReference type="Gene3D" id="3.40.50.12780">
    <property type="entry name" value="N-terminal domain of ligase-like"/>
    <property type="match status" value="1"/>
</dbReference>
<dbReference type="PROSITE" id="PS50075">
    <property type="entry name" value="CARRIER"/>
    <property type="match status" value="1"/>
</dbReference>
<evidence type="ECO:0000313" key="7">
    <source>
        <dbReference type="Proteomes" id="UP000612585"/>
    </source>
</evidence>
<evidence type="ECO:0000256" key="3">
    <source>
        <dbReference type="ARBA" id="ARBA00022553"/>
    </source>
</evidence>
<dbReference type="NCBIfam" id="TIGR01733">
    <property type="entry name" value="AA-adenyl-dom"/>
    <property type="match status" value="1"/>
</dbReference>
<dbReference type="Pfam" id="PF00501">
    <property type="entry name" value="AMP-binding"/>
    <property type="match status" value="1"/>
</dbReference>
<evidence type="ECO:0000256" key="2">
    <source>
        <dbReference type="ARBA" id="ARBA00022450"/>
    </source>
</evidence>
<dbReference type="SUPFAM" id="SSF56801">
    <property type="entry name" value="Acetyl-CoA synthetase-like"/>
    <property type="match status" value="1"/>
</dbReference>
<evidence type="ECO:0000256" key="1">
    <source>
        <dbReference type="ARBA" id="ARBA00004924"/>
    </source>
</evidence>